<reference evidence="1" key="1">
    <citation type="submission" date="2020-05" db="EMBL/GenBank/DDBJ databases">
        <authorList>
            <person name="Chiriac C."/>
            <person name="Salcher M."/>
            <person name="Ghai R."/>
            <person name="Kavagutti S V."/>
        </authorList>
    </citation>
    <scope>NUCLEOTIDE SEQUENCE</scope>
</reference>
<proteinExistence type="predicted"/>
<gene>
    <name evidence="1" type="ORF">UFOVP1290_241</name>
</gene>
<accession>A0A6J5RT04</accession>
<protein>
    <submittedName>
        <fullName evidence="1">Uncharacterized protein</fullName>
    </submittedName>
</protein>
<dbReference type="EMBL" id="LR797252">
    <property type="protein sequence ID" value="CAB4196721.1"/>
    <property type="molecule type" value="Genomic_DNA"/>
</dbReference>
<evidence type="ECO:0000313" key="1">
    <source>
        <dbReference type="EMBL" id="CAB4196721.1"/>
    </source>
</evidence>
<name>A0A6J5RT04_9CAUD</name>
<sequence length="91" mass="9913">MSLTLQEVNAWILSAAHGDLVQVSRVVKLRNEQLGQINAVSFSNGDRVYFDGGRGRGVIRGVFQGVARKNALVKADGGLTWRVAPYLLMAE</sequence>
<organism evidence="1">
    <name type="scientific">uncultured Caudovirales phage</name>
    <dbReference type="NCBI Taxonomy" id="2100421"/>
    <lineage>
        <taxon>Viruses</taxon>
        <taxon>Duplodnaviria</taxon>
        <taxon>Heunggongvirae</taxon>
        <taxon>Uroviricota</taxon>
        <taxon>Caudoviricetes</taxon>
        <taxon>Peduoviridae</taxon>
        <taxon>Maltschvirus</taxon>
        <taxon>Maltschvirus maltsch</taxon>
    </lineage>
</organism>